<protein>
    <submittedName>
        <fullName evidence="1">Uncharacterized protein</fullName>
    </submittedName>
</protein>
<feature type="non-terminal residue" evidence="1">
    <location>
        <position position="1"/>
    </location>
</feature>
<dbReference type="KEGG" id="eiv:EIN_234670"/>
<sequence length="353" mass="41497">MLRLEMSKTALQSLKKSPVFCYESSAIWFVKHFTPDTFDFANRVMPVIQITDNVKILRFPNFLYDFSINIFDVKLLPDILPKITSFYFGGSNIFPINFRPKLIDNLIDNSQHFVHLKKLEGDIEIITNFIKRYTENGLKKEGPLKQIVLWSHKDQYIKLSKETFGFLFDIQKCLVPNKTNVYVICDFFEENLCFDDFKDLVKKFKNFKFYFKVIYDDKNPFFNTNNVFIENGIIAFRGQVCSQTMTKIVEKSAATKVIHVSFVPSPTSWKLPPNVTEYILTQSDYVKKTFFDFTDDVSNVIRMKIDNSRGVDFSNNFNKLEVLIIEKSSRITFYEECTFPNLVELYIKWDTLL</sequence>
<dbReference type="GeneID" id="14884995"/>
<reference evidence="1 2" key="1">
    <citation type="submission" date="2012-10" db="EMBL/GenBank/DDBJ databases">
        <authorList>
            <person name="Zafar N."/>
            <person name="Inman J."/>
            <person name="Hall N."/>
            <person name="Lorenzi H."/>
            <person name="Caler E."/>
        </authorList>
    </citation>
    <scope>NUCLEOTIDE SEQUENCE [LARGE SCALE GENOMIC DNA]</scope>
    <source>
        <strain evidence="1 2">IP1</strain>
    </source>
</reference>
<evidence type="ECO:0000313" key="2">
    <source>
        <dbReference type="Proteomes" id="UP000014680"/>
    </source>
</evidence>
<name>L7FK87_ENTIV</name>
<dbReference type="VEuPathDB" id="AmoebaDB:EIN_234670"/>
<dbReference type="RefSeq" id="XP_004185356.1">
    <property type="nucleotide sequence ID" value="XM_004185308.1"/>
</dbReference>
<dbReference type="EMBL" id="KB207020">
    <property type="protein sequence ID" value="ELP86010.1"/>
    <property type="molecule type" value="Genomic_DNA"/>
</dbReference>
<organism evidence="1 2">
    <name type="scientific">Entamoeba invadens IP1</name>
    <dbReference type="NCBI Taxonomy" id="370355"/>
    <lineage>
        <taxon>Eukaryota</taxon>
        <taxon>Amoebozoa</taxon>
        <taxon>Evosea</taxon>
        <taxon>Archamoebae</taxon>
        <taxon>Mastigamoebida</taxon>
        <taxon>Entamoebidae</taxon>
        <taxon>Entamoeba</taxon>
    </lineage>
</organism>
<evidence type="ECO:0000313" key="1">
    <source>
        <dbReference type="EMBL" id="ELP86010.1"/>
    </source>
</evidence>
<proteinExistence type="predicted"/>
<dbReference type="AlphaFoldDB" id="L7FK87"/>
<accession>L7FK87</accession>
<dbReference type="Proteomes" id="UP000014680">
    <property type="component" value="Unassembled WGS sequence"/>
</dbReference>
<gene>
    <name evidence="1" type="ORF">EIN_234670</name>
</gene>
<keyword evidence="2" id="KW-1185">Reference proteome</keyword>